<protein>
    <submittedName>
        <fullName evidence="1">Uncharacterized protein</fullName>
    </submittedName>
</protein>
<sequence>MAAWLWGQQIASGEDWSWATNCLGRRPRGRVGRRNGRRSRGCFVDLRWGINGQVAASIFEGKSGRTAEAARKWIEGRTAAKEKWEVFNGVLG</sequence>
<accession>A0A059C9V4</accession>
<reference evidence="1" key="1">
    <citation type="submission" date="2013-07" db="EMBL/GenBank/DDBJ databases">
        <title>The genome of Eucalyptus grandis.</title>
        <authorList>
            <person name="Schmutz J."/>
            <person name="Hayes R."/>
            <person name="Myburg A."/>
            <person name="Tuskan G."/>
            <person name="Grattapaglia D."/>
            <person name="Rokhsar D.S."/>
        </authorList>
    </citation>
    <scope>NUCLEOTIDE SEQUENCE</scope>
    <source>
        <tissue evidence="1">Leaf extractions</tissue>
    </source>
</reference>
<dbReference type="AlphaFoldDB" id="A0A059C9V4"/>
<proteinExistence type="predicted"/>
<dbReference type="InParanoid" id="A0A059C9V4"/>
<evidence type="ECO:0000313" key="1">
    <source>
        <dbReference type="EMBL" id="KCW74921.1"/>
    </source>
</evidence>
<name>A0A059C9V4_EUCGR</name>
<gene>
    <name evidence="1" type="ORF">EUGRSUZ_E03668</name>
</gene>
<dbReference type="Gramene" id="KCW74921">
    <property type="protein sequence ID" value="KCW74921"/>
    <property type="gene ID" value="EUGRSUZ_E03668"/>
</dbReference>
<dbReference type="EMBL" id="KK198757">
    <property type="protein sequence ID" value="KCW74921.1"/>
    <property type="molecule type" value="Genomic_DNA"/>
</dbReference>
<organism evidence="1">
    <name type="scientific">Eucalyptus grandis</name>
    <name type="common">Flooded gum</name>
    <dbReference type="NCBI Taxonomy" id="71139"/>
    <lineage>
        <taxon>Eukaryota</taxon>
        <taxon>Viridiplantae</taxon>
        <taxon>Streptophyta</taxon>
        <taxon>Embryophyta</taxon>
        <taxon>Tracheophyta</taxon>
        <taxon>Spermatophyta</taxon>
        <taxon>Magnoliopsida</taxon>
        <taxon>eudicotyledons</taxon>
        <taxon>Gunneridae</taxon>
        <taxon>Pentapetalae</taxon>
        <taxon>rosids</taxon>
        <taxon>malvids</taxon>
        <taxon>Myrtales</taxon>
        <taxon>Myrtaceae</taxon>
        <taxon>Myrtoideae</taxon>
        <taxon>Eucalypteae</taxon>
        <taxon>Eucalyptus</taxon>
    </lineage>
</organism>